<feature type="coiled-coil region" evidence="2">
    <location>
        <begin position="373"/>
        <end position="400"/>
    </location>
</feature>
<keyword evidence="5" id="KW-1185">Reference proteome</keyword>
<dbReference type="VEuPathDB" id="FungiDB:KRP23_5838"/>
<dbReference type="OMA" id="EVDHMTR"/>
<dbReference type="HOGENOM" id="CLU_016119_0_0_1"/>
<dbReference type="PANTHER" id="PTHR24111">
    <property type="entry name" value="LEUCINE-RICH REPEAT-CONTAINING PROTEIN 34"/>
    <property type="match status" value="1"/>
</dbReference>
<keyword evidence="2" id="KW-0175">Coiled coil</keyword>
<name>H3GJ95_PHYRM</name>
<dbReference type="Pfam" id="PF13516">
    <property type="entry name" value="LRR_6"/>
    <property type="match status" value="2"/>
</dbReference>
<keyword evidence="1" id="KW-0677">Repeat</keyword>
<dbReference type="InterPro" id="IPR001611">
    <property type="entry name" value="Leu-rich_rpt"/>
</dbReference>
<dbReference type="SMART" id="SM00368">
    <property type="entry name" value="LRR_RI"/>
    <property type="match status" value="3"/>
</dbReference>
<organism evidence="4 5">
    <name type="scientific">Phytophthora ramorum</name>
    <name type="common">Sudden oak death agent</name>
    <dbReference type="NCBI Taxonomy" id="164328"/>
    <lineage>
        <taxon>Eukaryota</taxon>
        <taxon>Sar</taxon>
        <taxon>Stramenopiles</taxon>
        <taxon>Oomycota</taxon>
        <taxon>Peronosporomycetes</taxon>
        <taxon>Peronosporales</taxon>
        <taxon>Peronosporaceae</taxon>
        <taxon>Phytophthora</taxon>
    </lineage>
</organism>
<evidence type="ECO:0000313" key="5">
    <source>
        <dbReference type="Proteomes" id="UP000005238"/>
    </source>
</evidence>
<dbReference type="SUPFAM" id="SSF52047">
    <property type="entry name" value="RNI-like"/>
    <property type="match status" value="1"/>
</dbReference>
<dbReference type="PANTHER" id="PTHR24111:SF0">
    <property type="entry name" value="LEUCINE-RICH REPEAT-CONTAINING PROTEIN"/>
    <property type="match status" value="1"/>
</dbReference>
<reference evidence="4" key="2">
    <citation type="submission" date="2015-06" db="UniProtKB">
        <authorList>
            <consortium name="EnsemblProtists"/>
        </authorList>
    </citation>
    <scope>IDENTIFICATION</scope>
    <source>
        <strain evidence="4">Pr102</strain>
    </source>
</reference>
<feature type="coiled-coil region" evidence="2">
    <location>
        <begin position="239"/>
        <end position="322"/>
    </location>
</feature>
<evidence type="ECO:0000313" key="4">
    <source>
        <dbReference type="EnsemblProtists" id="Phyra76210"/>
    </source>
</evidence>
<dbReference type="InParanoid" id="H3GJ95"/>
<reference evidence="5" key="1">
    <citation type="journal article" date="2006" name="Science">
        <title>Phytophthora genome sequences uncover evolutionary origins and mechanisms of pathogenesis.</title>
        <authorList>
            <person name="Tyler B.M."/>
            <person name="Tripathy S."/>
            <person name="Zhang X."/>
            <person name="Dehal P."/>
            <person name="Jiang R.H."/>
            <person name="Aerts A."/>
            <person name="Arredondo F.D."/>
            <person name="Baxter L."/>
            <person name="Bensasson D."/>
            <person name="Beynon J.L."/>
            <person name="Chapman J."/>
            <person name="Damasceno C.M."/>
            <person name="Dorrance A.E."/>
            <person name="Dou D."/>
            <person name="Dickerman A.W."/>
            <person name="Dubchak I.L."/>
            <person name="Garbelotto M."/>
            <person name="Gijzen M."/>
            <person name="Gordon S.G."/>
            <person name="Govers F."/>
            <person name="Grunwald N.J."/>
            <person name="Huang W."/>
            <person name="Ivors K.L."/>
            <person name="Jones R.W."/>
            <person name="Kamoun S."/>
            <person name="Krampis K."/>
            <person name="Lamour K.H."/>
            <person name="Lee M.K."/>
            <person name="McDonald W.H."/>
            <person name="Medina M."/>
            <person name="Meijer H.J."/>
            <person name="Nordberg E.K."/>
            <person name="Maclean D.J."/>
            <person name="Ospina-Giraldo M.D."/>
            <person name="Morris P.F."/>
            <person name="Phuntumart V."/>
            <person name="Putnam N.H."/>
            <person name="Rash S."/>
            <person name="Rose J.K."/>
            <person name="Sakihama Y."/>
            <person name="Salamov A.A."/>
            <person name="Savidor A."/>
            <person name="Scheuring C.F."/>
            <person name="Smith B.M."/>
            <person name="Sobral B.W."/>
            <person name="Terry A."/>
            <person name="Torto-Alalibo T.A."/>
            <person name="Win J."/>
            <person name="Xu Z."/>
            <person name="Zhang H."/>
            <person name="Grigoriev I.V."/>
            <person name="Rokhsar D.S."/>
            <person name="Boore J.L."/>
        </authorList>
    </citation>
    <scope>NUCLEOTIDE SEQUENCE [LARGE SCALE GENOMIC DNA]</scope>
    <source>
        <strain evidence="5">Pr102</strain>
    </source>
</reference>
<sequence>MTIPAKRECLVEDSEAVALVHLKQPVDAVLDYSNLYLGDDKFTEIVEKARLASVPTRLDLRGNCFEAGAARALAALLRSSHNVVAISLEWNNVGLLDQGVEALAGALEVDKRLLTLDLRNNNIGPEGAKALAKALRVNRSLRQLDLRWNEVGNPGVLSFREALQSNHSLVTLELMGNNSSLKHVDEIEELLTRNRALSGRQTPLAVDASCQPDEDVESNNSIHKAARDDQLLLQVLAEKEELELERNLGKRELQKMVETTEELEAQLQQVRKDAEMTKEERDRYQQREIDAKRDVHELRMQLDELENRRKLEFEEYRAARTALERENGVVREKMGHMETLRSKETEQKDKQISQLEEVKYALDNEVHRSTLTLRTQAEEIGKLQKQLQDAQQEYGRKEAKLVSGHEGSMSAAQRQHDMIVGSVQTQLSYTSTQLEASERSVHELKEKCEALQAKLLQSQIGHEKTVGELKQQWEAELQERIQRSVGSVEAQVAEVKKARQHLEREVEKHLETIIQLRQDNVSLQQARDEKQSEFEAATETQSRALQEKQAQLAAVTSERARCEEKLQQQVRRLEEQDARLVQMHATFDERIHALNASAKIAAVESATILKEKAGAIAVLEGHVLRLERELSAQNHEHEKRIDDLAESFGRFVQEQIAKERERRKKRSSDALRRGGTGAIDPHESSSANAAAPMAIDASGSSVSPQVTVIHGLIDSELTLGLKLKQIQASM</sequence>
<protein>
    <submittedName>
        <fullName evidence="4">Uncharacterized protein</fullName>
    </submittedName>
</protein>
<dbReference type="EnsemblProtists" id="Phyra76210">
    <property type="protein sequence ID" value="Phyra76210"/>
    <property type="gene ID" value="Phyra76210"/>
</dbReference>
<feature type="coiled-coil region" evidence="2">
    <location>
        <begin position="485"/>
        <end position="583"/>
    </location>
</feature>
<dbReference type="Gene3D" id="3.80.10.10">
    <property type="entry name" value="Ribonuclease Inhibitor"/>
    <property type="match status" value="1"/>
</dbReference>
<evidence type="ECO:0000256" key="2">
    <source>
        <dbReference type="SAM" id="Coils"/>
    </source>
</evidence>
<dbReference type="EMBL" id="DS566013">
    <property type="status" value="NOT_ANNOTATED_CDS"/>
    <property type="molecule type" value="Genomic_DNA"/>
</dbReference>
<dbReference type="Proteomes" id="UP000005238">
    <property type="component" value="Unassembled WGS sequence"/>
</dbReference>
<dbReference type="STRING" id="164328.H3GJ95"/>
<evidence type="ECO:0000256" key="1">
    <source>
        <dbReference type="ARBA" id="ARBA00022737"/>
    </source>
</evidence>
<accession>H3GJ95</accession>
<dbReference type="InterPro" id="IPR052201">
    <property type="entry name" value="LRR-containing_regulator"/>
</dbReference>
<proteinExistence type="predicted"/>
<dbReference type="eggNOG" id="KOG4308">
    <property type="taxonomic scope" value="Eukaryota"/>
</dbReference>
<evidence type="ECO:0000256" key="3">
    <source>
        <dbReference type="SAM" id="MobiDB-lite"/>
    </source>
</evidence>
<dbReference type="AlphaFoldDB" id="H3GJ95"/>
<dbReference type="InterPro" id="IPR032675">
    <property type="entry name" value="LRR_dom_sf"/>
</dbReference>
<dbReference type="VEuPathDB" id="FungiDB:KRP22_5218"/>
<feature type="region of interest" description="Disordered" evidence="3">
    <location>
        <begin position="658"/>
        <end position="689"/>
    </location>
</feature>